<dbReference type="AlphaFoldDB" id="A0A1S7UIV6"/>
<accession>A0A1S7UIV6</accession>
<feature type="region of interest" description="Disordered" evidence="1">
    <location>
        <begin position="33"/>
        <end position="78"/>
    </location>
</feature>
<proteinExistence type="predicted"/>
<keyword evidence="2" id="KW-0808">Transferase</keyword>
<dbReference type="OrthoDB" id="5326346at2759"/>
<keyword evidence="3" id="KW-1185">Reference proteome</keyword>
<dbReference type="OMA" id="NDYLECA"/>
<organism evidence="2">
    <name type="scientific">Rosellinia necatrix</name>
    <name type="common">White root-rot fungus</name>
    <dbReference type="NCBI Taxonomy" id="77044"/>
    <lineage>
        <taxon>Eukaryota</taxon>
        <taxon>Fungi</taxon>
        <taxon>Dikarya</taxon>
        <taxon>Ascomycota</taxon>
        <taxon>Pezizomycotina</taxon>
        <taxon>Sordariomycetes</taxon>
        <taxon>Xylariomycetidae</taxon>
        <taxon>Xylariales</taxon>
        <taxon>Xylariaceae</taxon>
        <taxon>Rosellinia</taxon>
    </lineage>
</organism>
<gene>
    <name evidence="2" type="ORF">SAMD00023353_0401600</name>
</gene>
<dbReference type="EMBL" id="DF977449">
    <property type="protein sequence ID" value="GAP83155.1"/>
    <property type="molecule type" value="Genomic_DNA"/>
</dbReference>
<evidence type="ECO:0000313" key="2">
    <source>
        <dbReference type="EMBL" id="GAP83155.1"/>
    </source>
</evidence>
<dbReference type="GO" id="GO:0016740">
    <property type="term" value="F:transferase activity"/>
    <property type="evidence" value="ECO:0007669"/>
    <property type="project" value="UniProtKB-KW"/>
</dbReference>
<dbReference type="Proteomes" id="UP000054516">
    <property type="component" value="Unassembled WGS sequence"/>
</dbReference>
<evidence type="ECO:0000313" key="3">
    <source>
        <dbReference type="Proteomes" id="UP000054516"/>
    </source>
</evidence>
<protein>
    <submittedName>
        <fullName evidence="2">Putative glutathione s-transferase</fullName>
    </submittedName>
</protein>
<name>A0A1S7UIV6_ROSNE</name>
<dbReference type="STRING" id="77044.A0A1S7UIV6"/>
<evidence type="ECO:0000256" key="1">
    <source>
        <dbReference type="SAM" id="MobiDB-lite"/>
    </source>
</evidence>
<reference evidence="2" key="1">
    <citation type="submission" date="2016-03" db="EMBL/GenBank/DDBJ databases">
        <title>Draft genome sequence of Rosellinia necatrix.</title>
        <authorList>
            <person name="Kanematsu S."/>
        </authorList>
    </citation>
    <scope>NUCLEOTIDE SEQUENCE [LARGE SCALE GENOMIC DNA]</scope>
    <source>
        <strain evidence="2">W97</strain>
    </source>
</reference>
<sequence>MAIQSVVLDPDGDILVIVPGTLPDGLPKGLNYPALPVTTSPPPPPEFEFNGTESENAETAWEGATNGEEQLPSAPETEREDQWQFKASSKHLSLASTYVKKMMLGPWREANEIHDDGSLHWSLEGFDVTAIYLILCVIHGLNRRVPCIVGLSMLAQIARAVDYLDCHEAMELYASIWMIHLGTVASESTKADWDNWISITGVFQNDDAFSKWTRVAIVKKENCSPSPELPVLSRAYDIIDQWRQAHLDKILDHIYNHVVRLSAQKTCSGECDSMLLGTLLRQMHTGSLTCIRPVRPYEGLSIGRVVKMVKGLSIPEWYSKPHGADELAPNPSKFRGAPQKATRLHPKKAELRAKKKAVSTDGWGVANPDEVDDFGDVVVIEHECGFGDLIAAVTALESGIKGLNLEKDLGI</sequence>